<protein>
    <submittedName>
        <fullName evidence="2">Uncharacterized protein</fullName>
    </submittedName>
</protein>
<evidence type="ECO:0000256" key="1">
    <source>
        <dbReference type="SAM" id="Phobius"/>
    </source>
</evidence>
<keyword evidence="1" id="KW-1133">Transmembrane helix</keyword>
<evidence type="ECO:0000313" key="2">
    <source>
        <dbReference type="EMBL" id="JAH36704.1"/>
    </source>
</evidence>
<reference evidence="2" key="2">
    <citation type="journal article" date="2015" name="Fish Shellfish Immunol.">
        <title>Early steps in the European eel (Anguilla anguilla)-Vibrio vulnificus interaction in the gills: Role of the RtxA13 toxin.</title>
        <authorList>
            <person name="Callol A."/>
            <person name="Pajuelo D."/>
            <person name="Ebbesson L."/>
            <person name="Teles M."/>
            <person name="MacKenzie S."/>
            <person name="Amaro C."/>
        </authorList>
    </citation>
    <scope>NUCLEOTIDE SEQUENCE</scope>
</reference>
<accession>A0A0E9S5J5</accession>
<reference evidence="2" key="1">
    <citation type="submission" date="2014-11" db="EMBL/GenBank/DDBJ databases">
        <authorList>
            <person name="Amaro Gonzalez C."/>
        </authorList>
    </citation>
    <scope>NUCLEOTIDE SEQUENCE</scope>
</reference>
<dbReference type="AlphaFoldDB" id="A0A0E9S5J5"/>
<feature type="transmembrane region" description="Helical" evidence="1">
    <location>
        <begin position="12"/>
        <end position="33"/>
    </location>
</feature>
<keyword evidence="1" id="KW-0812">Transmembrane</keyword>
<name>A0A0E9S5J5_ANGAN</name>
<keyword evidence="1" id="KW-0472">Membrane</keyword>
<sequence>MREGGAKGPTQVLPAPCLSISIAVFVGVDISGVSS</sequence>
<proteinExistence type="predicted"/>
<dbReference type="EMBL" id="GBXM01071873">
    <property type="protein sequence ID" value="JAH36704.1"/>
    <property type="molecule type" value="Transcribed_RNA"/>
</dbReference>
<organism evidence="2">
    <name type="scientific">Anguilla anguilla</name>
    <name type="common">European freshwater eel</name>
    <name type="synonym">Muraena anguilla</name>
    <dbReference type="NCBI Taxonomy" id="7936"/>
    <lineage>
        <taxon>Eukaryota</taxon>
        <taxon>Metazoa</taxon>
        <taxon>Chordata</taxon>
        <taxon>Craniata</taxon>
        <taxon>Vertebrata</taxon>
        <taxon>Euteleostomi</taxon>
        <taxon>Actinopterygii</taxon>
        <taxon>Neopterygii</taxon>
        <taxon>Teleostei</taxon>
        <taxon>Anguilliformes</taxon>
        <taxon>Anguillidae</taxon>
        <taxon>Anguilla</taxon>
    </lineage>
</organism>